<dbReference type="OrthoDB" id="10258692at2759"/>
<protein>
    <submittedName>
        <fullName evidence="2">Uncharacterized protein</fullName>
    </submittedName>
</protein>
<evidence type="ECO:0000256" key="1">
    <source>
        <dbReference type="SAM" id="MobiDB-lite"/>
    </source>
</evidence>
<dbReference type="STRING" id="75743.A0A401QDD5"/>
<dbReference type="EMBL" id="BFAA01029589">
    <property type="protein sequence ID" value="GCB83374.1"/>
    <property type="molecule type" value="Genomic_DNA"/>
</dbReference>
<accession>A0A401QDD5</accession>
<keyword evidence="3" id="KW-1185">Reference proteome</keyword>
<proteinExistence type="predicted"/>
<organism evidence="2 3">
    <name type="scientific">Scyliorhinus torazame</name>
    <name type="common">Cloudy catshark</name>
    <name type="synonym">Catulus torazame</name>
    <dbReference type="NCBI Taxonomy" id="75743"/>
    <lineage>
        <taxon>Eukaryota</taxon>
        <taxon>Metazoa</taxon>
        <taxon>Chordata</taxon>
        <taxon>Craniata</taxon>
        <taxon>Vertebrata</taxon>
        <taxon>Chondrichthyes</taxon>
        <taxon>Elasmobranchii</taxon>
        <taxon>Galeomorphii</taxon>
        <taxon>Galeoidea</taxon>
        <taxon>Carcharhiniformes</taxon>
        <taxon>Scyliorhinidae</taxon>
        <taxon>Scyliorhinus</taxon>
    </lineage>
</organism>
<evidence type="ECO:0000313" key="2">
    <source>
        <dbReference type="EMBL" id="GCB83374.1"/>
    </source>
</evidence>
<feature type="compositionally biased region" description="Basic and acidic residues" evidence="1">
    <location>
        <begin position="1"/>
        <end position="25"/>
    </location>
</feature>
<evidence type="ECO:0000313" key="3">
    <source>
        <dbReference type="Proteomes" id="UP000288216"/>
    </source>
</evidence>
<gene>
    <name evidence="2" type="ORF">scyTo_0023465</name>
</gene>
<name>A0A401QDD5_SCYTO</name>
<dbReference type="AlphaFoldDB" id="A0A401QDD5"/>
<feature type="non-terminal residue" evidence="2">
    <location>
        <position position="73"/>
    </location>
</feature>
<comment type="caution">
    <text evidence="2">The sequence shown here is derived from an EMBL/GenBank/DDBJ whole genome shotgun (WGS) entry which is preliminary data.</text>
</comment>
<feature type="region of interest" description="Disordered" evidence="1">
    <location>
        <begin position="1"/>
        <end position="73"/>
    </location>
</feature>
<sequence length="73" mass="8144">MKNIREGTRSPRTGHEVHGVKRTYDLMESGLSRVPVREPTVSAPYEGLISRARESPHLSESKDRVVPSGSIMQ</sequence>
<dbReference type="Proteomes" id="UP000288216">
    <property type="component" value="Unassembled WGS sequence"/>
</dbReference>
<feature type="compositionally biased region" description="Basic and acidic residues" evidence="1">
    <location>
        <begin position="51"/>
        <end position="65"/>
    </location>
</feature>
<reference evidence="2 3" key="1">
    <citation type="journal article" date="2018" name="Nat. Ecol. Evol.">
        <title>Shark genomes provide insights into elasmobranch evolution and the origin of vertebrates.</title>
        <authorList>
            <person name="Hara Y"/>
            <person name="Yamaguchi K"/>
            <person name="Onimaru K"/>
            <person name="Kadota M"/>
            <person name="Koyanagi M"/>
            <person name="Keeley SD"/>
            <person name="Tatsumi K"/>
            <person name="Tanaka K"/>
            <person name="Motone F"/>
            <person name="Kageyama Y"/>
            <person name="Nozu R"/>
            <person name="Adachi N"/>
            <person name="Nishimura O"/>
            <person name="Nakagawa R"/>
            <person name="Tanegashima C"/>
            <person name="Kiyatake I"/>
            <person name="Matsumoto R"/>
            <person name="Murakumo K"/>
            <person name="Nishida K"/>
            <person name="Terakita A"/>
            <person name="Kuratani S"/>
            <person name="Sato K"/>
            <person name="Hyodo S Kuraku.S."/>
        </authorList>
    </citation>
    <scope>NUCLEOTIDE SEQUENCE [LARGE SCALE GENOMIC DNA]</scope>
</reference>